<dbReference type="Proteomes" id="UP000543554">
    <property type="component" value="Unassembled WGS sequence"/>
</dbReference>
<organism evidence="2 3">
    <name type="scientific">Methylorubrum thiocyanatum</name>
    <dbReference type="NCBI Taxonomy" id="47958"/>
    <lineage>
        <taxon>Bacteria</taxon>
        <taxon>Pseudomonadati</taxon>
        <taxon>Pseudomonadota</taxon>
        <taxon>Alphaproteobacteria</taxon>
        <taxon>Hyphomicrobiales</taxon>
        <taxon>Methylobacteriaceae</taxon>
        <taxon>Methylorubrum</taxon>
    </lineage>
</organism>
<dbReference type="AlphaFoldDB" id="A0AA40VC44"/>
<accession>A0AA40VC44</accession>
<protein>
    <submittedName>
        <fullName evidence="2">Uncharacterized protein</fullName>
    </submittedName>
</protein>
<evidence type="ECO:0000256" key="1">
    <source>
        <dbReference type="SAM" id="MobiDB-lite"/>
    </source>
</evidence>
<dbReference type="EMBL" id="JACJIB010000007">
    <property type="protein sequence ID" value="MBA8914939.1"/>
    <property type="molecule type" value="Genomic_DNA"/>
</dbReference>
<evidence type="ECO:0000313" key="2">
    <source>
        <dbReference type="EMBL" id="MBA8914939.1"/>
    </source>
</evidence>
<evidence type="ECO:0000313" key="3">
    <source>
        <dbReference type="Proteomes" id="UP000543554"/>
    </source>
</evidence>
<reference evidence="2 3" key="1">
    <citation type="submission" date="2020-08" db="EMBL/GenBank/DDBJ databases">
        <title>Genomic Encyclopedia of Type Strains, Phase IV (KMG-IV): sequencing the most valuable type-strain genomes for metagenomic binning, comparative biology and taxonomic classification.</title>
        <authorList>
            <person name="Goeker M."/>
        </authorList>
    </citation>
    <scope>NUCLEOTIDE SEQUENCE [LARGE SCALE GENOMIC DNA]</scope>
    <source>
        <strain evidence="2 3">DSM 11490</strain>
    </source>
</reference>
<feature type="region of interest" description="Disordered" evidence="1">
    <location>
        <begin position="1"/>
        <end position="48"/>
    </location>
</feature>
<name>A0AA40VC44_9HYPH</name>
<gene>
    <name evidence="2" type="ORF">HNR51_004035</name>
</gene>
<sequence length="48" mass="5105">MRAAAKRYGISPPTVQTGRDRKTTADAATGSKEPRSTVLTPEEEATEA</sequence>
<proteinExistence type="predicted"/>
<keyword evidence="3" id="KW-1185">Reference proteome</keyword>
<comment type="caution">
    <text evidence="2">The sequence shown here is derived from an EMBL/GenBank/DDBJ whole genome shotgun (WGS) entry which is preliminary data.</text>
</comment>